<proteinExistence type="predicted"/>
<dbReference type="InterPro" id="IPR053146">
    <property type="entry name" value="QDO-like"/>
</dbReference>
<dbReference type="Gene3D" id="2.60.120.10">
    <property type="entry name" value="Jelly Rolls"/>
    <property type="match status" value="1"/>
</dbReference>
<dbReference type="InterPro" id="IPR014710">
    <property type="entry name" value="RmlC-like_jellyroll"/>
</dbReference>
<dbReference type="PANTHER" id="PTHR36440">
    <property type="entry name" value="PUTATIVE (AFU_ORTHOLOGUE AFUA_8G07350)-RELATED"/>
    <property type="match status" value="1"/>
</dbReference>
<keyword evidence="3" id="KW-1185">Reference proteome</keyword>
<accession>A0ABS8KXX4</accession>
<dbReference type="CDD" id="cd02208">
    <property type="entry name" value="cupin_RmlC-like"/>
    <property type="match status" value="1"/>
</dbReference>
<dbReference type="InterPro" id="IPR011051">
    <property type="entry name" value="RmlC_Cupin_sf"/>
</dbReference>
<reference evidence="2 3" key="1">
    <citation type="submission" date="2021-11" db="EMBL/GenBank/DDBJ databases">
        <authorList>
            <person name="Lee D.-H."/>
            <person name="Kim S.-B."/>
        </authorList>
    </citation>
    <scope>NUCLEOTIDE SEQUENCE [LARGE SCALE GENOMIC DNA]</scope>
    <source>
        <strain evidence="2 3">KCTC 52223</strain>
    </source>
</reference>
<organism evidence="2 3">
    <name type="scientific">Reyranella aquatilis</name>
    <dbReference type="NCBI Taxonomy" id="2035356"/>
    <lineage>
        <taxon>Bacteria</taxon>
        <taxon>Pseudomonadati</taxon>
        <taxon>Pseudomonadota</taxon>
        <taxon>Alphaproteobacteria</taxon>
        <taxon>Hyphomicrobiales</taxon>
        <taxon>Reyranellaceae</taxon>
        <taxon>Reyranella</taxon>
    </lineage>
</organism>
<dbReference type="PANTHER" id="PTHR36440:SF1">
    <property type="entry name" value="PUTATIVE (AFU_ORTHOLOGUE AFUA_8G07350)-RELATED"/>
    <property type="match status" value="1"/>
</dbReference>
<dbReference type="EMBL" id="JAJISD010000008">
    <property type="protein sequence ID" value="MCC8430954.1"/>
    <property type="molecule type" value="Genomic_DNA"/>
</dbReference>
<dbReference type="RefSeq" id="WP_230552110.1">
    <property type="nucleotide sequence ID" value="NZ_JAJISD010000008.1"/>
</dbReference>
<dbReference type="InterPro" id="IPR013096">
    <property type="entry name" value="Cupin_2"/>
</dbReference>
<comment type="caution">
    <text evidence="2">The sequence shown here is derived from an EMBL/GenBank/DDBJ whole genome shotgun (WGS) entry which is preliminary data.</text>
</comment>
<protein>
    <submittedName>
        <fullName evidence="2">Cupin domain-containing protein</fullName>
    </submittedName>
</protein>
<evidence type="ECO:0000259" key="1">
    <source>
        <dbReference type="Pfam" id="PF07883"/>
    </source>
</evidence>
<evidence type="ECO:0000313" key="3">
    <source>
        <dbReference type="Proteomes" id="UP001198862"/>
    </source>
</evidence>
<feature type="domain" description="Cupin type-2" evidence="1">
    <location>
        <begin position="30"/>
        <end position="95"/>
    </location>
</feature>
<dbReference type="Pfam" id="PF07883">
    <property type="entry name" value="Cupin_2"/>
    <property type="match status" value="1"/>
</dbReference>
<dbReference type="Proteomes" id="UP001198862">
    <property type="component" value="Unassembled WGS sequence"/>
</dbReference>
<evidence type="ECO:0000313" key="2">
    <source>
        <dbReference type="EMBL" id="MCC8430954.1"/>
    </source>
</evidence>
<sequence>MSEQLDVLGAPMIVKADGGTVAAFVADHPIPPGYFVPPHRHDADDEMLLVVEGELTLIGERGESKVQAGASATFMRGDLHGFRNDTNGTVRLLVVATPGLQAAEMFRHFDRATREAGQPLVPSQIAAIAGEYGVQFG</sequence>
<dbReference type="SUPFAM" id="SSF51182">
    <property type="entry name" value="RmlC-like cupins"/>
    <property type="match status" value="1"/>
</dbReference>
<name>A0ABS8KXX4_9HYPH</name>
<gene>
    <name evidence="2" type="ORF">LJ725_18425</name>
</gene>